<gene>
    <name evidence="1" type="ORF">V6N12_011480</name>
</gene>
<sequence length="70" mass="8258">MHLERNLCSVSFYNVLYKFFLLIASIPSGQWPSPSTCVLFLQTKLETSANSSHRSIRFWLQLILKQKYLY</sequence>
<evidence type="ECO:0000313" key="2">
    <source>
        <dbReference type="Proteomes" id="UP001472677"/>
    </source>
</evidence>
<dbReference type="Proteomes" id="UP001472677">
    <property type="component" value="Unassembled WGS sequence"/>
</dbReference>
<reference evidence="1 2" key="1">
    <citation type="journal article" date="2024" name="G3 (Bethesda)">
        <title>Genome assembly of Hibiscus sabdariffa L. provides insights into metabolisms of medicinal natural products.</title>
        <authorList>
            <person name="Kim T."/>
        </authorList>
    </citation>
    <scope>NUCLEOTIDE SEQUENCE [LARGE SCALE GENOMIC DNA]</scope>
    <source>
        <strain evidence="1">TK-2024</strain>
        <tissue evidence="1">Old leaves</tissue>
    </source>
</reference>
<keyword evidence="2" id="KW-1185">Reference proteome</keyword>
<name>A0ABR2BPJ6_9ROSI</name>
<protein>
    <submittedName>
        <fullName evidence="1">Uncharacterized protein</fullName>
    </submittedName>
</protein>
<dbReference type="EMBL" id="JBBPBM010000100">
    <property type="protein sequence ID" value="KAK8508495.1"/>
    <property type="molecule type" value="Genomic_DNA"/>
</dbReference>
<comment type="caution">
    <text evidence="1">The sequence shown here is derived from an EMBL/GenBank/DDBJ whole genome shotgun (WGS) entry which is preliminary data.</text>
</comment>
<accession>A0ABR2BPJ6</accession>
<organism evidence="1 2">
    <name type="scientific">Hibiscus sabdariffa</name>
    <name type="common">roselle</name>
    <dbReference type="NCBI Taxonomy" id="183260"/>
    <lineage>
        <taxon>Eukaryota</taxon>
        <taxon>Viridiplantae</taxon>
        <taxon>Streptophyta</taxon>
        <taxon>Embryophyta</taxon>
        <taxon>Tracheophyta</taxon>
        <taxon>Spermatophyta</taxon>
        <taxon>Magnoliopsida</taxon>
        <taxon>eudicotyledons</taxon>
        <taxon>Gunneridae</taxon>
        <taxon>Pentapetalae</taxon>
        <taxon>rosids</taxon>
        <taxon>malvids</taxon>
        <taxon>Malvales</taxon>
        <taxon>Malvaceae</taxon>
        <taxon>Malvoideae</taxon>
        <taxon>Hibiscus</taxon>
    </lineage>
</organism>
<proteinExistence type="predicted"/>
<evidence type="ECO:0000313" key="1">
    <source>
        <dbReference type="EMBL" id="KAK8508495.1"/>
    </source>
</evidence>